<dbReference type="GO" id="GO:0005840">
    <property type="term" value="C:ribosome"/>
    <property type="evidence" value="ECO:0007669"/>
    <property type="project" value="InterPro"/>
</dbReference>
<sequence>MEAVKPSSGLLRYEDGVTAQKSVYHVSEQRRSDQKSIDAKVMRALSSQANGRMLTAYLMRPFSLSHADRPHKMVF</sequence>
<organism evidence="1 2">
    <name type="scientific">Protopolystoma xenopodis</name>
    <dbReference type="NCBI Taxonomy" id="117903"/>
    <lineage>
        <taxon>Eukaryota</taxon>
        <taxon>Metazoa</taxon>
        <taxon>Spiralia</taxon>
        <taxon>Lophotrochozoa</taxon>
        <taxon>Platyhelminthes</taxon>
        <taxon>Monogenea</taxon>
        <taxon>Polyopisthocotylea</taxon>
        <taxon>Polystomatidea</taxon>
        <taxon>Polystomatidae</taxon>
        <taxon>Protopolystoma</taxon>
    </lineage>
</organism>
<dbReference type="Proteomes" id="UP000784294">
    <property type="component" value="Unassembled WGS sequence"/>
</dbReference>
<accession>A0A448WYK5</accession>
<dbReference type="GO" id="GO:0006412">
    <property type="term" value="P:translation"/>
    <property type="evidence" value="ECO:0007669"/>
    <property type="project" value="InterPro"/>
</dbReference>
<dbReference type="OrthoDB" id="2436667at2759"/>
<dbReference type="GO" id="GO:0003735">
    <property type="term" value="F:structural constituent of ribosome"/>
    <property type="evidence" value="ECO:0007669"/>
    <property type="project" value="InterPro"/>
</dbReference>
<name>A0A448WYK5_9PLAT</name>
<dbReference type="Pfam" id="PF01159">
    <property type="entry name" value="Ribosomal_L6e"/>
    <property type="match status" value="1"/>
</dbReference>
<dbReference type="InterPro" id="IPR000915">
    <property type="entry name" value="60S_ribosomal_eL6"/>
</dbReference>
<reference evidence="1" key="1">
    <citation type="submission" date="2018-11" db="EMBL/GenBank/DDBJ databases">
        <authorList>
            <consortium name="Pathogen Informatics"/>
        </authorList>
    </citation>
    <scope>NUCLEOTIDE SEQUENCE</scope>
</reference>
<comment type="caution">
    <text evidence="1">The sequence shown here is derived from an EMBL/GenBank/DDBJ whole genome shotgun (WGS) entry which is preliminary data.</text>
</comment>
<proteinExistence type="predicted"/>
<keyword evidence="2" id="KW-1185">Reference proteome</keyword>
<protein>
    <submittedName>
        <fullName evidence="1">Uncharacterized protein</fullName>
    </submittedName>
</protein>
<dbReference type="AlphaFoldDB" id="A0A448WYK5"/>
<dbReference type="EMBL" id="CAAALY010062122">
    <property type="protein sequence ID" value="VEL23472.1"/>
    <property type="molecule type" value="Genomic_DNA"/>
</dbReference>
<gene>
    <name evidence="1" type="ORF">PXEA_LOCUS16912</name>
</gene>
<evidence type="ECO:0000313" key="1">
    <source>
        <dbReference type="EMBL" id="VEL23472.1"/>
    </source>
</evidence>
<evidence type="ECO:0000313" key="2">
    <source>
        <dbReference type="Proteomes" id="UP000784294"/>
    </source>
</evidence>